<comment type="caution">
    <text evidence="4">The sequence shown here is derived from an EMBL/GenBank/DDBJ whole genome shotgun (WGS) entry which is preliminary data.</text>
</comment>
<dbReference type="PANTHER" id="PTHR24198">
    <property type="entry name" value="ANKYRIN REPEAT AND PROTEIN KINASE DOMAIN-CONTAINING PROTEIN"/>
    <property type="match status" value="1"/>
</dbReference>
<protein>
    <submittedName>
        <fullName evidence="4">Uncharacterized protein</fullName>
    </submittedName>
</protein>
<keyword evidence="1" id="KW-0677">Repeat</keyword>
<proteinExistence type="predicted"/>
<organism evidence="4 5">
    <name type="scientific">Cotesia glomerata</name>
    <name type="common">Lepidopteran parasitic wasp</name>
    <name type="synonym">Apanteles glomeratus</name>
    <dbReference type="NCBI Taxonomy" id="32391"/>
    <lineage>
        <taxon>Eukaryota</taxon>
        <taxon>Metazoa</taxon>
        <taxon>Ecdysozoa</taxon>
        <taxon>Arthropoda</taxon>
        <taxon>Hexapoda</taxon>
        <taxon>Insecta</taxon>
        <taxon>Pterygota</taxon>
        <taxon>Neoptera</taxon>
        <taxon>Endopterygota</taxon>
        <taxon>Hymenoptera</taxon>
        <taxon>Apocrita</taxon>
        <taxon>Ichneumonoidea</taxon>
        <taxon>Braconidae</taxon>
        <taxon>Microgastrinae</taxon>
        <taxon>Cotesia</taxon>
    </lineage>
</organism>
<keyword evidence="2 3" id="KW-0040">ANK repeat</keyword>
<feature type="repeat" description="ANK" evidence="3">
    <location>
        <begin position="217"/>
        <end position="249"/>
    </location>
</feature>
<dbReference type="InterPro" id="IPR002110">
    <property type="entry name" value="Ankyrin_rpt"/>
</dbReference>
<gene>
    <name evidence="4" type="ORF">KQX54_004886</name>
</gene>
<dbReference type="PANTHER" id="PTHR24198:SF165">
    <property type="entry name" value="ANKYRIN REPEAT-CONTAINING PROTEIN-RELATED"/>
    <property type="match status" value="1"/>
</dbReference>
<dbReference type="Proteomes" id="UP000826195">
    <property type="component" value="Unassembled WGS sequence"/>
</dbReference>
<dbReference type="PROSITE" id="PS50297">
    <property type="entry name" value="ANK_REP_REGION"/>
    <property type="match status" value="2"/>
</dbReference>
<dbReference type="PROSITE" id="PS50088">
    <property type="entry name" value="ANK_REPEAT"/>
    <property type="match status" value="3"/>
</dbReference>
<keyword evidence="5" id="KW-1185">Reference proteome</keyword>
<reference evidence="4 5" key="1">
    <citation type="journal article" date="2021" name="J. Hered.">
        <title>A chromosome-level genome assembly of the parasitoid wasp, Cotesia glomerata (Hymenoptera: Braconidae).</title>
        <authorList>
            <person name="Pinto B.J."/>
            <person name="Weis J.J."/>
            <person name="Gamble T."/>
            <person name="Ode P.J."/>
            <person name="Paul R."/>
            <person name="Zaspel J.M."/>
        </authorList>
    </citation>
    <scope>NUCLEOTIDE SEQUENCE [LARGE SCALE GENOMIC DNA]</scope>
    <source>
        <strain evidence="4">CgM1</strain>
    </source>
</reference>
<accession>A0AAV7J6Q8</accession>
<dbReference type="SUPFAM" id="SSF48403">
    <property type="entry name" value="Ankyrin repeat"/>
    <property type="match status" value="1"/>
</dbReference>
<dbReference type="InterPro" id="IPR036770">
    <property type="entry name" value="Ankyrin_rpt-contain_sf"/>
</dbReference>
<evidence type="ECO:0000313" key="5">
    <source>
        <dbReference type="Proteomes" id="UP000826195"/>
    </source>
</evidence>
<name>A0AAV7J6Q8_COTGL</name>
<evidence type="ECO:0000313" key="4">
    <source>
        <dbReference type="EMBL" id="KAH0566862.1"/>
    </source>
</evidence>
<dbReference type="Pfam" id="PF12796">
    <property type="entry name" value="Ank_2"/>
    <property type="match status" value="2"/>
</dbReference>
<evidence type="ECO:0000256" key="3">
    <source>
        <dbReference type="PROSITE-ProRule" id="PRU00023"/>
    </source>
</evidence>
<evidence type="ECO:0000256" key="1">
    <source>
        <dbReference type="ARBA" id="ARBA00022737"/>
    </source>
</evidence>
<dbReference type="SMART" id="SM00248">
    <property type="entry name" value="ANK"/>
    <property type="match status" value="6"/>
</dbReference>
<dbReference type="Gene3D" id="1.25.40.20">
    <property type="entry name" value="Ankyrin repeat-containing domain"/>
    <property type="match status" value="2"/>
</dbReference>
<evidence type="ECO:0000256" key="2">
    <source>
        <dbReference type="ARBA" id="ARBA00023043"/>
    </source>
</evidence>
<feature type="repeat" description="ANK" evidence="3">
    <location>
        <begin position="183"/>
        <end position="215"/>
    </location>
</feature>
<sequence length="513" mass="59338">MSTLMGKLKTAIFFGDVKKVKKLLKSSKPIPLKIVDLLIKKGTRVNKKYCDKSVPLLNIAIRQQHSDIVKLLVKKGANVNELDRQNLTPMLVAIVSLQKLSTDAPTMDIMKFLIRNGADIQAKDYDGCTALELSCILIHSWKVASLLLKYNAPANSTINEMTISYCGSHYLDIPENRLYSLGENPTLLHAAKVCHNVDMVERLINHRADIHYRTKSFKRTPLMLAIEENSPEIVDLLLKKGARIDERDENGILPLYYIICNPNNVNSRLNVEIVKRDGFSKVRILKSLMNAGANINETSESVGTKLKFLRMAITYGEEYIVSYLVDSFELDFMLVDEEILQTVILNTTLLSEEQLEDQEFMVQLKRLFMRIERYLMFGLLRRHWSVQRRSRDLYKYIIAMKEHRIGTSTISFFHLLDAPWNQLVNHVYNKDVRELCFRDYADKYPLFIIMIAKRVNAAVKRSKLLEKSSDKIFILLKTLPFLCCQKIVTYLDNDELEIFNTQFENIDEYFSEN</sequence>
<feature type="repeat" description="ANK" evidence="3">
    <location>
        <begin position="52"/>
        <end position="84"/>
    </location>
</feature>
<dbReference type="EMBL" id="JAHXZJ010000001">
    <property type="protein sequence ID" value="KAH0566862.1"/>
    <property type="molecule type" value="Genomic_DNA"/>
</dbReference>
<dbReference type="AlphaFoldDB" id="A0AAV7J6Q8"/>